<comment type="caution">
    <text evidence="2">The sequence shown here is derived from an EMBL/GenBank/DDBJ whole genome shotgun (WGS) entry which is preliminary data.</text>
</comment>
<dbReference type="EMBL" id="VSSQ01118148">
    <property type="protein sequence ID" value="MPN52240.1"/>
    <property type="molecule type" value="Genomic_DNA"/>
</dbReference>
<dbReference type="Pfam" id="PF14470">
    <property type="entry name" value="bPH_3"/>
    <property type="match status" value="1"/>
</dbReference>
<organism evidence="2">
    <name type="scientific">bioreactor metagenome</name>
    <dbReference type="NCBI Taxonomy" id="1076179"/>
    <lineage>
        <taxon>unclassified sequences</taxon>
        <taxon>metagenomes</taxon>
        <taxon>ecological metagenomes</taxon>
    </lineage>
</organism>
<reference evidence="2" key="1">
    <citation type="submission" date="2019-08" db="EMBL/GenBank/DDBJ databases">
        <authorList>
            <person name="Kucharzyk K."/>
            <person name="Murdoch R.W."/>
            <person name="Higgins S."/>
            <person name="Loffler F."/>
        </authorList>
    </citation>
    <scope>NUCLEOTIDE SEQUENCE</scope>
</reference>
<evidence type="ECO:0000259" key="1">
    <source>
        <dbReference type="Pfam" id="PF14470"/>
    </source>
</evidence>
<feature type="domain" description="YokE-like PH" evidence="1">
    <location>
        <begin position="3"/>
        <end position="67"/>
    </location>
</feature>
<sequence>MDEDEFAYLTFIGLHRFHSMSAHQRNFAYAVTNKRIIMAQMRSFRRTRMESVPLNAVLNLSFDNNDSIGIVKILLANDAICVGMSQESIDALSKRLTELLPVIQQYAQQLPTTES</sequence>
<protein>
    <recommendedName>
        <fullName evidence="1">YokE-like PH domain-containing protein</fullName>
    </recommendedName>
</protein>
<evidence type="ECO:0000313" key="2">
    <source>
        <dbReference type="EMBL" id="MPN52240.1"/>
    </source>
</evidence>
<name>A0A645IMC0_9ZZZZ</name>
<dbReference type="AlphaFoldDB" id="A0A645IMC0"/>
<proteinExistence type="predicted"/>
<gene>
    <name evidence="2" type="ORF">SDC9_199896</name>
</gene>
<accession>A0A645IMC0</accession>
<dbReference type="InterPro" id="IPR039519">
    <property type="entry name" value="YokE-like_PH"/>
</dbReference>